<reference evidence="1 2" key="1">
    <citation type="submission" date="2017-05" db="EMBL/GenBank/DDBJ databases">
        <title>The draft genome of the hyperthermophilic archaeon 'Pyrodictium delaneyi strain Hulk', an iron and nitrate reducer, reveals the capacity for sulfate reduction.</title>
        <authorList>
            <person name="Demey L.M."/>
            <person name="Miller C."/>
            <person name="Manzella M."/>
            <person name="Reguera G."/>
            <person name="Kashefi K."/>
        </authorList>
    </citation>
    <scope>NUCLEOTIDE SEQUENCE [LARGE SCALE GENOMIC DNA]</scope>
    <source>
        <strain evidence="1 2">Hulk</strain>
    </source>
</reference>
<protein>
    <submittedName>
        <fullName evidence="1">Uncharacterized protein</fullName>
    </submittedName>
</protein>
<evidence type="ECO:0000313" key="1">
    <source>
        <dbReference type="EMBL" id="OWJ54910.1"/>
    </source>
</evidence>
<dbReference type="EMBL" id="NCQP01000002">
    <property type="protein sequence ID" value="OWJ54910.1"/>
    <property type="molecule type" value="Genomic_DNA"/>
</dbReference>
<evidence type="ECO:0000313" key="2">
    <source>
        <dbReference type="Proteomes" id="UP000196694"/>
    </source>
</evidence>
<accession>A0A211YPJ8</accession>
<name>A0A211YPJ8_9CREN</name>
<gene>
    <name evidence="1" type="ORF">Pdsh_04180</name>
</gene>
<proteinExistence type="predicted"/>
<dbReference type="AlphaFoldDB" id="A0A211YPJ8"/>
<keyword evidence="2" id="KW-1185">Reference proteome</keyword>
<comment type="caution">
    <text evidence="1">The sequence shown here is derived from an EMBL/GenBank/DDBJ whole genome shotgun (WGS) entry which is preliminary data.</text>
</comment>
<sequence>MPAAMGSAAPGVRERVLEFLAEYGERGYAVLRAAVDAATSARGRRGVRLGDFSHREVVTRLKAWGIDYNPSMLLRVLERDYGVIETSYRSSNQHWWRFLDLDAVVEALDAYDQGIDATEPPIEGDEEELLDPETELLRVQIASLDPAGMLEELRRLAAKPRLARTELARLRSLAFNELELAARLLRRAEELGYDGPEVEMLREAIKLAGRLSRRLLSAARLTAESRRTVMELARTGSGLLEP</sequence>
<dbReference type="Proteomes" id="UP000196694">
    <property type="component" value="Unassembled WGS sequence"/>
</dbReference>
<organism evidence="1 2">
    <name type="scientific">Pyrodictium delaneyi</name>
    <dbReference type="NCBI Taxonomy" id="1273541"/>
    <lineage>
        <taxon>Archaea</taxon>
        <taxon>Thermoproteota</taxon>
        <taxon>Thermoprotei</taxon>
        <taxon>Desulfurococcales</taxon>
        <taxon>Pyrodictiaceae</taxon>
        <taxon>Pyrodictium</taxon>
    </lineage>
</organism>